<feature type="domain" description="HTH lysR-type" evidence="5">
    <location>
        <begin position="1"/>
        <end position="62"/>
    </location>
</feature>
<organism evidence="6 7">
    <name type="scientific">Atlantibacter hermannii NBRC 105704</name>
    <dbReference type="NCBI Taxonomy" id="1115512"/>
    <lineage>
        <taxon>Bacteria</taxon>
        <taxon>Pseudomonadati</taxon>
        <taxon>Pseudomonadota</taxon>
        <taxon>Gammaproteobacteria</taxon>
        <taxon>Enterobacterales</taxon>
        <taxon>Enterobacteriaceae</taxon>
        <taxon>Atlantibacter</taxon>
    </lineage>
</organism>
<proteinExistence type="inferred from homology"/>
<dbReference type="InterPro" id="IPR005119">
    <property type="entry name" value="LysR_subst-bd"/>
</dbReference>
<dbReference type="PANTHER" id="PTHR30537:SF26">
    <property type="entry name" value="GLYCINE CLEAVAGE SYSTEM TRANSCRIPTIONAL ACTIVATOR"/>
    <property type="match status" value="1"/>
</dbReference>
<dbReference type="Proteomes" id="UP000010297">
    <property type="component" value="Unassembled WGS sequence"/>
</dbReference>
<dbReference type="Gene3D" id="3.40.190.10">
    <property type="entry name" value="Periplasmic binding protein-like II"/>
    <property type="match status" value="2"/>
</dbReference>
<keyword evidence="2" id="KW-0805">Transcription regulation</keyword>
<dbReference type="GO" id="GO:0006351">
    <property type="term" value="P:DNA-templated transcription"/>
    <property type="evidence" value="ECO:0007669"/>
    <property type="project" value="TreeGrafter"/>
</dbReference>
<evidence type="ECO:0000256" key="3">
    <source>
        <dbReference type="ARBA" id="ARBA00023125"/>
    </source>
</evidence>
<dbReference type="GO" id="GO:0003700">
    <property type="term" value="F:DNA-binding transcription factor activity"/>
    <property type="evidence" value="ECO:0007669"/>
    <property type="project" value="InterPro"/>
</dbReference>
<evidence type="ECO:0000256" key="4">
    <source>
        <dbReference type="ARBA" id="ARBA00023163"/>
    </source>
</evidence>
<keyword evidence="3" id="KW-0238">DNA-binding</keyword>
<dbReference type="AlphaFoldDB" id="H5V2F6"/>
<dbReference type="Gene3D" id="1.10.10.10">
    <property type="entry name" value="Winged helix-like DNA-binding domain superfamily/Winged helix DNA-binding domain"/>
    <property type="match status" value="1"/>
</dbReference>
<evidence type="ECO:0000313" key="6">
    <source>
        <dbReference type="EMBL" id="GAB52164.1"/>
    </source>
</evidence>
<dbReference type="InterPro" id="IPR058163">
    <property type="entry name" value="LysR-type_TF_proteobact-type"/>
</dbReference>
<dbReference type="EMBL" id="BAFF01000005">
    <property type="protein sequence ID" value="GAB52164.1"/>
    <property type="molecule type" value="Genomic_DNA"/>
</dbReference>
<protein>
    <submittedName>
        <fullName evidence="6">Putative LysR family transcriptional regulator</fullName>
    </submittedName>
</protein>
<dbReference type="InterPro" id="IPR000847">
    <property type="entry name" value="LysR_HTH_N"/>
</dbReference>
<comment type="caution">
    <text evidence="6">The sequence shown here is derived from an EMBL/GenBank/DDBJ whole genome shotgun (WGS) entry which is preliminary data.</text>
</comment>
<dbReference type="RefSeq" id="WP_002435741.1">
    <property type="nucleotide sequence ID" value="NZ_BAFF01000005.1"/>
</dbReference>
<comment type="similarity">
    <text evidence="1">Belongs to the LysR transcriptional regulatory family.</text>
</comment>
<dbReference type="PROSITE" id="PS50931">
    <property type="entry name" value="HTH_LYSR"/>
    <property type="match status" value="1"/>
</dbReference>
<name>H5V2F6_ATLHE</name>
<accession>H5V2F6</accession>
<dbReference type="SUPFAM" id="SSF46785">
    <property type="entry name" value="Winged helix' DNA-binding domain"/>
    <property type="match status" value="1"/>
</dbReference>
<reference evidence="6 7" key="1">
    <citation type="submission" date="2012-02" db="EMBL/GenBank/DDBJ databases">
        <title>Whole genome shotgun sequence of Escherichia hermannii NBRC 105704.</title>
        <authorList>
            <person name="Yoshida I."/>
            <person name="Hosoyama A."/>
            <person name="Tsuchikane K."/>
            <person name="Katsumata H."/>
            <person name="Yamazaki S."/>
            <person name="Fujita N."/>
        </authorList>
    </citation>
    <scope>NUCLEOTIDE SEQUENCE [LARGE SCALE GENOMIC DNA]</scope>
    <source>
        <strain evidence="6 7">NBRC 105704</strain>
    </source>
</reference>
<dbReference type="Pfam" id="PF03466">
    <property type="entry name" value="LysR_substrate"/>
    <property type="match status" value="1"/>
</dbReference>
<evidence type="ECO:0000256" key="1">
    <source>
        <dbReference type="ARBA" id="ARBA00009437"/>
    </source>
</evidence>
<dbReference type="NCBIfam" id="NF008352">
    <property type="entry name" value="PRK11139.1"/>
    <property type="match status" value="1"/>
</dbReference>
<dbReference type="PANTHER" id="PTHR30537">
    <property type="entry name" value="HTH-TYPE TRANSCRIPTIONAL REGULATOR"/>
    <property type="match status" value="1"/>
</dbReference>
<keyword evidence="7" id="KW-1185">Reference proteome</keyword>
<evidence type="ECO:0000313" key="7">
    <source>
        <dbReference type="Proteomes" id="UP000010297"/>
    </source>
</evidence>
<evidence type="ECO:0000259" key="5">
    <source>
        <dbReference type="PROSITE" id="PS50931"/>
    </source>
</evidence>
<dbReference type="InterPro" id="IPR036390">
    <property type="entry name" value="WH_DNA-bd_sf"/>
</dbReference>
<dbReference type="GeneID" id="92828453"/>
<keyword evidence="4" id="KW-0804">Transcription</keyword>
<dbReference type="eggNOG" id="COG0583">
    <property type="taxonomic scope" value="Bacteria"/>
</dbReference>
<dbReference type="GO" id="GO:0043565">
    <property type="term" value="F:sequence-specific DNA binding"/>
    <property type="evidence" value="ECO:0007669"/>
    <property type="project" value="TreeGrafter"/>
</dbReference>
<gene>
    <name evidence="6" type="ORF">EH105704_05_01700</name>
</gene>
<dbReference type="InterPro" id="IPR036388">
    <property type="entry name" value="WH-like_DNA-bd_sf"/>
</dbReference>
<sequence>MKIPVHLNALRAFEASARHQSFSLAAEELNVTPAAVGQMVRSLEEVVGFPLFHRSNNRRAALLLTEPAQRALPDIRAGFQSLNLGMTLLREGASNGILNVTISPAFAAKWLLPRIEDFQQRWPDIDVRLETSLKLLDFTALGMDVGIRYGLGHWEGLQAERLMSEEVFPVCAPSLIAINPAINCLTGVTQQTLIHDLSMEQHKDFVTWDRWLRRFNVQAIARKPGLRINSSAAVLQAAVEGHGIALARSIMVDDDLKSGRLVRLCPEVSLASPLSYYLVYRPGCDSLPKIAYFREWIVEQASRFNAAHPPACQAD</sequence>
<dbReference type="SUPFAM" id="SSF53850">
    <property type="entry name" value="Periplasmic binding protein-like II"/>
    <property type="match status" value="1"/>
</dbReference>
<dbReference type="Pfam" id="PF00126">
    <property type="entry name" value="HTH_1"/>
    <property type="match status" value="1"/>
</dbReference>
<evidence type="ECO:0000256" key="2">
    <source>
        <dbReference type="ARBA" id="ARBA00023015"/>
    </source>
</evidence>
<dbReference type="CDD" id="cd08432">
    <property type="entry name" value="PBP2_GcdR_TrpI_HvrB_AmpR_like"/>
    <property type="match status" value="1"/>
</dbReference>